<evidence type="ECO:0000313" key="1">
    <source>
        <dbReference type="EMBL" id="ASN59808.1"/>
    </source>
</evidence>
<dbReference type="AlphaFoldDB" id="A0AAC9Y081"/>
<reference evidence="1 2" key="1">
    <citation type="submission" date="2017-07" db="EMBL/GenBank/DDBJ databases">
        <title>Lactobacillus curvatus MRS6 whole genome.</title>
        <authorList>
            <person name="Jans C."/>
            <person name="Lagler S."/>
            <person name="Lacroix C."/>
            <person name="Meile L."/>
            <person name="Stevens M.J.A."/>
        </authorList>
    </citation>
    <scope>NUCLEOTIDE SEQUENCE [LARGE SCALE GENOMIC DNA]</scope>
    <source>
        <strain evidence="1 2">MRS6</strain>
    </source>
</reference>
<protein>
    <submittedName>
        <fullName evidence="1">Uncharacterized protein</fullName>
    </submittedName>
</protein>
<name>A0AAC9Y081_LATCU</name>
<dbReference type="EMBL" id="CP022474">
    <property type="protein sequence ID" value="ASN59808.1"/>
    <property type="molecule type" value="Genomic_DNA"/>
</dbReference>
<organism evidence="1 2">
    <name type="scientific">Latilactobacillus curvatus</name>
    <name type="common">Lactobacillus curvatus</name>
    <dbReference type="NCBI Taxonomy" id="28038"/>
    <lineage>
        <taxon>Bacteria</taxon>
        <taxon>Bacillati</taxon>
        <taxon>Bacillota</taxon>
        <taxon>Bacilli</taxon>
        <taxon>Lactobacillales</taxon>
        <taxon>Lactobacillaceae</taxon>
        <taxon>Latilactobacillus</taxon>
    </lineage>
</organism>
<proteinExistence type="predicted"/>
<evidence type="ECO:0000313" key="2">
    <source>
        <dbReference type="Proteomes" id="UP000199749"/>
    </source>
</evidence>
<gene>
    <name evidence="1" type="ORF">CG419_03845</name>
</gene>
<dbReference type="Proteomes" id="UP000199749">
    <property type="component" value="Chromosome"/>
</dbReference>
<accession>A0AAC9Y081</accession>
<sequence>MMADLYIATPTQADYDVLMRLAEAAGYRCYNGEKPTNLHNWDVDRGETVILLDGSRHVLYSDDGAYCESQSATIEKISNLAGIKAIWNVKPEYLDVFSDEKFNTSDIIKDWALNDGVIILLENGSYDLGFEEVYKTLAVEYKPKESEVMSEKVKLPRNVIDVFSPALDSPGYRILGSLTPIRIISDMYNRTLEGMTSDVAAWLNDYDNQWKLIDALRYGYEPEAEPRWGIKAGNCYMNDAYHDSFSNDIDEGFVFYNKSAAESKADKLGFGEAVDFNKEVDGNGE</sequence>